<evidence type="ECO:0000256" key="1">
    <source>
        <dbReference type="ARBA" id="ARBA00022559"/>
    </source>
</evidence>
<dbReference type="Proteomes" id="UP000623958">
    <property type="component" value="Unassembled WGS sequence"/>
</dbReference>
<keyword evidence="4 6" id="KW-0676">Redox-active center</keyword>
<dbReference type="RefSeq" id="WP_140723209.1">
    <property type="nucleotide sequence ID" value="NZ_BNBA01000006.1"/>
</dbReference>
<dbReference type="AlphaFoldDB" id="A0A919F745"/>
<dbReference type="FunFam" id="3.40.30.10:FF:000020">
    <property type="entry name" value="Peroxiredoxin"/>
    <property type="match status" value="1"/>
</dbReference>
<dbReference type="PANTHER" id="PTHR10430:SF16">
    <property type="entry name" value="PEROXIREDOXIN-5, MITOCHONDRIAL"/>
    <property type="match status" value="1"/>
</dbReference>
<proteinExistence type="inferred from homology"/>
<dbReference type="PROSITE" id="PS51352">
    <property type="entry name" value="THIOREDOXIN_2"/>
    <property type="match status" value="1"/>
</dbReference>
<keyword evidence="3 6" id="KW-0560">Oxidoreductase</keyword>
<keyword evidence="1 6" id="KW-0575">Peroxidase</keyword>
<comment type="function">
    <text evidence="6">Thiol-specific peroxidase that catalyzes the reduction of hydrogen peroxide and organic hydroperoxides to water and alcohols, respectively. Plays a role in cell protection against oxidative stress by detoxifying peroxides.</text>
</comment>
<dbReference type="EC" id="1.11.1.27" evidence="6"/>
<dbReference type="CDD" id="cd03013">
    <property type="entry name" value="PRX5_like"/>
    <property type="match status" value="1"/>
</dbReference>
<reference evidence="8" key="1">
    <citation type="journal article" date="2014" name="Int. J. Syst. Evol. Microbiol.">
        <title>Complete genome sequence of Corynebacterium casei LMG S-19264T (=DSM 44701T), isolated from a smear-ripened cheese.</title>
        <authorList>
            <consortium name="US DOE Joint Genome Institute (JGI-PGF)"/>
            <person name="Walter F."/>
            <person name="Albersmeier A."/>
            <person name="Kalinowski J."/>
            <person name="Ruckert C."/>
        </authorList>
    </citation>
    <scope>NUCLEOTIDE SEQUENCE</scope>
    <source>
        <strain evidence="8">JCM 13306</strain>
    </source>
</reference>
<evidence type="ECO:0000256" key="5">
    <source>
        <dbReference type="PIRSR" id="PIRSR637944-1"/>
    </source>
</evidence>
<dbReference type="GO" id="GO:0034599">
    <property type="term" value="P:cellular response to oxidative stress"/>
    <property type="evidence" value="ECO:0007669"/>
    <property type="project" value="InterPro"/>
</dbReference>
<dbReference type="GO" id="GO:0008379">
    <property type="term" value="F:thioredoxin peroxidase activity"/>
    <property type="evidence" value="ECO:0007669"/>
    <property type="project" value="InterPro"/>
</dbReference>
<evidence type="ECO:0000256" key="6">
    <source>
        <dbReference type="RuleBase" id="RU366011"/>
    </source>
</evidence>
<gene>
    <name evidence="8" type="ORF">GCM10009090_11530</name>
</gene>
<dbReference type="Gene3D" id="3.40.30.10">
    <property type="entry name" value="Glutaredoxin"/>
    <property type="match status" value="1"/>
</dbReference>
<name>A0A919F745_9XANT</name>
<dbReference type="InterPro" id="IPR036249">
    <property type="entry name" value="Thioredoxin-like_sf"/>
</dbReference>
<dbReference type="InterPro" id="IPR013740">
    <property type="entry name" value="Redoxin"/>
</dbReference>
<dbReference type="GO" id="GO:0045454">
    <property type="term" value="P:cell redox homeostasis"/>
    <property type="evidence" value="ECO:0007669"/>
    <property type="project" value="TreeGrafter"/>
</dbReference>
<evidence type="ECO:0000256" key="2">
    <source>
        <dbReference type="ARBA" id="ARBA00022862"/>
    </source>
</evidence>
<evidence type="ECO:0000313" key="9">
    <source>
        <dbReference type="Proteomes" id="UP000623958"/>
    </source>
</evidence>
<keyword evidence="2 6" id="KW-0049">Antioxidant</keyword>
<dbReference type="GO" id="GO:0042744">
    <property type="term" value="P:hydrogen peroxide catabolic process"/>
    <property type="evidence" value="ECO:0007669"/>
    <property type="project" value="TreeGrafter"/>
</dbReference>
<dbReference type="Pfam" id="PF08534">
    <property type="entry name" value="Redoxin"/>
    <property type="match status" value="1"/>
</dbReference>
<evidence type="ECO:0000256" key="3">
    <source>
        <dbReference type="ARBA" id="ARBA00023002"/>
    </source>
</evidence>
<dbReference type="PANTHER" id="PTHR10430">
    <property type="entry name" value="PEROXIREDOXIN"/>
    <property type="match status" value="1"/>
</dbReference>
<evidence type="ECO:0000259" key="7">
    <source>
        <dbReference type="PROSITE" id="PS51352"/>
    </source>
</evidence>
<sequence>MSIQIGQRIPEVVLKRLREGMESVDTRTLFSGRKVVLFAIPGAFTPTCSDKHFPGYVEHFEEFRRRGIEVYCVAVNDPFVMRAWGRSQSAPAGLLLLPDGNGDFTRALGMEMDASSSGMGLRSRRYALYADDGTVRALFVEEPGEFKVSAADYVLQRIPESTTPTPHT</sequence>
<feature type="active site" description="Cysteine sulfenic acid (-SOH) intermediate" evidence="5">
    <location>
        <position position="48"/>
    </location>
</feature>
<comment type="catalytic activity">
    <reaction evidence="6">
        <text>a hydroperoxide + 2 glutathione = an alcohol + glutathione disulfide + H2O</text>
        <dbReference type="Rhea" id="RHEA:62632"/>
        <dbReference type="ChEBI" id="CHEBI:15377"/>
        <dbReference type="ChEBI" id="CHEBI:30879"/>
        <dbReference type="ChEBI" id="CHEBI:35924"/>
        <dbReference type="ChEBI" id="CHEBI:57925"/>
        <dbReference type="ChEBI" id="CHEBI:58297"/>
        <dbReference type="EC" id="1.11.1.27"/>
    </reaction>
</comment>
<dbReference type="GO" id="GO:0005737">
    <property type="term" value="C:cytoplasm"/>
    <property type="evidence" value="ECO:0007669"/>
    <property type="project" value="TreeGrafter"/>
</dbReference>
<evidence type="ECO:0000313" key="8">
    <source>
        <dbReference type="EMBL" id="GHH50496.1"/>
    </source>
</evidence>
<dbReference type="InterPro" id="IPR013766">
    <property type="entry name" value="Thioredoxin_domain"/>
</dbReference>
<comment type="similarity">
    <text evidence="6">Belongs to the peroxiredoxin family. Prx5 subfamily.</text>
</comment>
<feature type="domain" description="Thioredoxin" evidence="7">
    <location>
        <begin position="3"/>
        <end position="163"/>
    </location>
</feature>
<protein>
    <recommendedName>
        <fullName evidence="6">Glutathione-dependent peroxiredoxin</fullName>
        <ecNumber evidence="6">1.11.1.27</ecNumber>
    </recommendedName>
</protein>
<dbReference type="SUPFAM" id="SSF52833">
    <property type="entry name" value="Thioredoxin-like"/>
    <property type="match status" value="1"/>
</dbReference>
<keyword evidence="9" id="KW-1185">Reference proteome</keyword>
<reference evidence="8" key="2">
    <citation type="submission" date="2020-09" db="EMBL/GenBank/DDBJ databases">
        <authorList>
            <person name="Sun Q."/>
            <person name="Ohkuma M."/>
        </authorList>
    </citation>
    <scope>NUCLEOTIDE SEQUENCE</scope>
    <source>
        <strain evidence="8">JCM 13306</strain>
    </source>
</reference>
<organism evidence="8 9">
    <name type="scientific">Xanthomonas boreopolis</name>
    <dbReference type="NCBI Taxonomy" id="86183"/>
    <lineage>
        <taxon>Bacteria</taxon>
        <taxon>Pseudomonadati</taxon>
        <taxon>Pseudomonadota</taxon>
        <taxon>Gammaproteobacteria</taxon>
        <taxon>Lysobacterales</taxon>
        <taxon>Lysobacteraceae</taxon>
        <taxon>Xanthomonas</taxon>
    </lineage>
</organism>
<evidence type="ECO:0000256" key="4">
    <source>
        <dbReference type="ARBA" id="ARBA00023284"/>
    </source>
</evidence>
<dbReference type="InterPro" id="IPR037944">
    <property type="entry name" value="PRX5-like"/>
</dbReference>
<accession>A0A919F745</accession>
<dbReference type="EMBL" id="BNBA01000006">
    <property type="protein sequence ID" value="GHH50496.1"/>
    <property type="molecule type" value="Genomic_DNA"/>
</dbReference>
<comment type="caution">
    <text evidence="8">The sequence shown here is derived from an EMBL/GenBank/DDBJ whole genome shotgun (WGS) entry which is preliminary data.</text>
</comment>